<dbReference type="Gene3D" id="3.30.1390.20">
    <property type="entry name" value="Ribosomal protein L30, ferredoxin-like fold domain"/>
    <property type="match status" value="1"/>
</dbReference>
<proteinExistence type="inferred from homology"/>
<evidence type="ECO:0000313" key="6">
    <source>
        <dbReference type="EMBL" id="AKQ01216.1"/>
    </source>
</evidence>
<protein>
    <recommendedName>
        <fullName evidence="4">Large ribosomal subunit protein uL30</fullName>
    </recommendedName>
</protein>
<dbReference type="Pfam" id="PF00327">
    <property type="entry name" value="Ribosomal_L30"/>
    <property type="match status" value="1"/>
</dbReference>
<dbReference type="Gene3D" id="1.10.15.30">
    <property type="match status" value="1"/>
</dbReference>
<dbReference type="GO" id="GO:0000463">
    <property type="term" value="P:maturation of LSU-rRNA from tricistronic rRNA transcript (SSU-rRNA, 5.8S rRNA, LSU-rRNA)"/>
    <property type="evidence" value="ECO:0007669"/>
    <property type="project" value="TreeGrafter"/>
</dbReference>
<keyword evidence="2 4" id="KW-0689">Ribosomal protein</keyword>
<dbReference type="GO" id="GO:0006412">
    <property type="term" value="P:translation"/>
    <property type="evidence" value="ECO:0007669"/>
    <property type="project" value="UniProtKB-UniRule"/>
</dbReference>
<organism evidence="6">
    <name type="scientific">uncultured euryarchaeote Rifle_16ft_4_minimus_1523</name>
    <dbReference type="NCBI Taxonomy" id="1665189"/>
    <lineage>
        <taxon>Archaea</taxon>
        <taxon>Methanobacteriati</taxon>
        <taxon>Methanobacteriota</taxon>
        <taxon>environmental samples</taxon>
    </lineage>
</organism>
<comment type="subunit">
    <text evidence="4">Part of the 50S ribosomal subunit.</text>
</comment>
<evidence type="ECO:0000256" key="2">
    <source>
        <dbReference type="ARBA" id="ARBA00022980"/>
    </source>
</evidence>
<dbReference type="NCBIfam" id="TIGR01309">
    <property type="entry name" value="uL30_arch"/>
    <property type="match status" value="1"/>
</dbReference>
<dbReference type="InterPro" id="IPR035808">
    <property type="entry name" value="Ribosomal_uL30_euk_arc"/>
</dbReference>
<evidence type="ECO:0000256" key="4">
    <source>
        <dbReference type="HAMAP-Rule" id="MF_01371"/>
    </source>
</evidence>
<accession>A0A0H4T0X9</accession>
<reference evidence="6" key="1">
    <citation type="journal article" date="2015" name="ISME J.">
        <title>Aquifer environment selects for microbial species cohorts in sediment and groundwater.</title>
        <authorList>
            <person name="Hug L.A."/>
            <person name="Thomas B.C."/>
            <person name="Brown C.T."/>
            <person name="Frischkorn K.R."/>
            <person name="Williams K.H."/>
            <person name="Tringe S.G."/>
            <person name="Banfield J.F."/>
        </authorList>
    </citation>
    <scope>NUCLEOTIDE SEQUENCE</scope>
</reference>
<dbReference type="EMBL" id="KT006955">
    <property type="protein sequence ID" value="AKQ01216.1"/>
    <property type="molecule type" value="Genomic_DNA"/>
</dbReference>
<sequence length="153" mass="17272">MYAAVRIRGGVKTRQDIRDTLSMIRLDRINHCVLLPETPNYKGMIHKAKDYIAWGVIAPETLTQMLENRGRLEGGDALTEEYLSKNTKFKSFDELARAICEGQSSLSDVPKLKPVFRMHPARKGLKGTKRTFQEGGDLGDHGTEINALLKKMR</sequence>
<dbReference type="GO" id="GO:0003735">
    <property type="term" value="F:structural constituent of ribosome"/>
    <property type="evidence" value="ECO:0007669"/>
    <property type="project" value="UniProtKB-UniRule"/>
</dbReference>
<dbReference type="PANTHER" id="PTHR11524">
    <property type="entry name" value="60S RIBOSOMAL PROTEIN L7"/>
    <property type="match status" value="1"/>
</dbReference>
<dbReference type="HAMAP" id="MF_01371_A">
    <property type="entry name" value="Ribosomal_uL30_A"/>
    <property type="match status" value="1"/>
</dbReference>
<dbReference type="GO" id="GO:0003723">
    <property type="term" value="F:RNA binding"/>
    <property type="evidence" value="ECO:0007669"/>
    <property type="project" value="TreeGrafter"/>
</dbReference>
<evidence type="ECO:0000259" key="5">
    <source>
        <dbReference type="Pfam" id="PF00327"/>
    </source>
</evidence>
<dbReference type="PANTHER" id="PTHR11524:SF16">
    <property type="entry name" value="LARGE RIBOSOMAL SUBUNIT PROTEIN UL30"/>
    <property type="match status" value="1"/>
</dbReference>
<dbReference type="InterPro" id="IPR005997">
    <property type="entry name" value="Ribosomal_uL30_arc"/>
</dbReference>
<gene>
    <name evidence="6" type="primary">rpl30p</name>
    <name evidence="4" type="synonym">rpl30</name>
</gene>
<comment type="similarity">
    <text evidence="1 4">Belongs to the universal ribosomal protein uL30 family.</text>
</comment>
<evidence type="ECO:0000256" key="3">
    <source>
        <dbReference type="ARBA" id="ARBA00023274"/>
    </source>
</evidence>
<dbReference type="AlphaFoldDB" id="A0A0H4T0X9"/>
<name>A0A0H4T0X9_9EURY</name>
<dbReference type="SUPFAM" id="SSF55129">
    <property type="entry name" value="Ribosomal protein L30p/L7e"/>
    <property type="match status" value="1"/>
</dbReference>
<evidence type="ECO:0000256" key="1">
    <source>
        <dbReference type="ARBA" id="ARBA00007594"/>
    </source>
</evidence>
<dbReference type="InterPro" id="IPR016082">
    <property type="entry name" value="Ribosomal_uL30_ferredoxin-like"/>
</dbReference>
<dbReference type="NCBIfam" id="NF004711">
    <property type="entry name" value="PRK06049.1"/>
    <property type="match status" value="1"/>
</dbReference>
<keyword evidence="3 4" id="KW-0687">Ribonucleoprotein</keyword>
<dbReference type="CDD" id="cd01657">
    <property type="entry name" value="Ribosomal_L7_archeal_euk"/>
    <property type="match status" value="1"/>
</dbReference>
<dbReference type="GO" id="GO:0022625">
    <property type="term" value="C:cytosolic large ribosomal subunit"/>
    <property type="evidence" value="ECO:0007669"/>
    <property type="project" value="UniProtKB-UniRule"/>
</dbReference>
<feature type="domain" description="Large ribosomal subunit protein uL30-like ferredoxin-like fold" evidence="5">
    <location>
        <begin position="3"/>
        <end position="52"/>
    </location>
</feature>
<dbReference type="InterPro" id="IPR036919">
    <property type="entry name" value="Ribo_uL30_ferredoxin-like_sf"/>
</dbReference>
<dbReference type="InterPro" id="IPR039699">
    <property type="entry name" value="Ribosomal_uL30"/>
</dbReference>